<sequence>MRAIITALLLAGLSGVPCMSTPAAPPPAFLRCEGAEHRQFDFWLGEWDVYGGAQGEQLLGHNRIERSANGCWLVEHWQGASGNHGTSTNAWDAAYRVWRQFWVGGDGVVLRLEGGREGEAMVLAGELPDGKGGTQRQRIRWTPQADGSVVQHWETSDDAGASWQSSFRGVYRRRAAATP</sequence>
<organism evidence="2 3">
    <name type="scientific">Agrilutibacter terrestris</name>
    <dbReference type="NCBI Taxonomy" id="2865112"/>
    <lineage>
        <taxon>Bacteria</taxon>
        <taxon>Pseudomonadati</taxon>
        <taxon>Pseudomonadota</taxon>
        <taxon>Gammaproteobacteria</taxon>
        <taxon>Lysobacterales</taxon>
        <taxon>Lysobacteraceae</taxon>
        <taxon>Agrilutibacter</taxon>
    </lineage>
</organism>
<reference evidence="2 3" key="1">
    <citation type="submission" date="2020-08" db="EMBL/GenBank/DDBJ databases">
        <title>Lysobacter sp. II4 sp. nov., isolated from soil.</title>
        <authorList>
            <person name="Woo C.Y."/>
            <person name="Kim J."/>
        </authorList>
    </citation>
    <scope>NUCLEOTIDE SEQUENCE [LARGE SCALE GENOMIC DNA]</scope>
    <source>
        <strain evidence="2 3">II4</strain>
    </source>
</reference>
<keyword evidence="1" id="KW-0732">Signal</keyword>
<evidence type="ECO:0000313" key="3">
    <source>
        <dbReference type="Proteomes" id="UP000516018"/>
    </source>
</evidence>
<dbReference type="KEGG" id="lsx:H8B22_07045"/>
<proteinExistence type="predicted"/>
<evidence type="ECO:0000313" key="2">
    <source>
        <dbReference type="EMBL" id="QNP41943.1"/>
    </source>
</evidence>
<feature type="chain" id="PRO_5028903414" description="DUF1579 domain-containing protein" evidence="1">
    <location>
        <begin position="24"/>
        <end position="179"/>
    </location>
</feature>
<evidence type="ECO:0000256" key="1">
    <source>
        <dbReference type="SAM" id="SignalP"/>
    </source>
</evidence>
<dbReference type="EMBL" id="CP060820">
    <property type="protein sequence ID" value="QNP41943.1"/>
    <property type="molecule type" value="Genomic_DNA"/>
</dbReference>
<accession>A0A7H0G0X7</accession>
<evidence type="ECO:0008006" key="4">
    <source>
        <dbReference type="Google" id="ProtNLM"/>
    </source>
</evidence>
<feature type="signal peptide" evidence="1">
    <location>
        <begin position="1"/>
        <end position="23"/>
    </location>
</feature>
<protein>
    <recommendedName>
        <fullName evidence="4">DUF1579 domain-containing protein</fullName>
    </recommendedName>
</protein>
<dbReference type="Proteomes" id="UP000516018">
    <property type="component" value="Chromosome"/>
</dbReference>
<dbReference type="AlphaFoldDB" id="A0A7H0G0X7"/>
<keyword evidence="3" id="KW-1185">Reference proteome</keyword>
<gene>
    <name evidence="2" type="ORF">H8B22_07045</name>
</gene>
<dbReference type="RefSeq" id="WP_187713378.1">
    <property type="nucleotide sequence ID" value="NZ_CP060820.1"/>
</dbReference>
<name>A0A7H0G0X7_9GAMM</name>